<comment type="similarity">
    <text evidence="1">Belongs to the RINT1 family.</text>
</comment>
<protein>
    <recommendedName>
        <fullName evidence="2">RAD50-interacting protein 1</fullName>
    </recommendedName>
    <alternativeName>
        <fullName evidence="3">RAD50 interactor 1</fullName>
    </alternativeName>
</protein>
<evidence type="ECO:0000256" key="1">
    <source>
        <dbReference type="ARBA" id="ARBA00061158"/>
    </source>
</evidence>
<keyword evidence="4" id="KW-0175">Coiled coil</keyword>
<dbReference type="GeneID" id="114656932"/>
<dbReference type="OrthoDB" id="2189254at2759"/>
<gene>
    <name evidence="5" type="primary">RINT1</name>
    <name evidence="5" type="synonym">rint1</name>
</gene>
<reference evidence="5" key="2">
    <citation type="submission" date="2025-08" db="UniProtKB">
        <authorList>
            <consortium name="Ensembl"/>
        </authorList>
    </citation>
    <scope>IDENTIFICATION</scope>
</reference>
<dbReference type="GO" id="GO:0006888">
    <property type="term" value="P:endoplasmic reticulum to Golgi vesicle-mediated transport"/>
    <property type="evidence" value="ECO:0007669"/>
    <property type="project" value="InterPro"/>
</dbReference>
<dbReference type="PROSITE" id="PS51386">
    <property type="entry name" value="RINT1_TIP20"/>
    <property type="match status" value="1"/>
</dbReference>
<sequence>MAAPEKEDTAVCLSTADADPPIPYYVAELLEEEVGEDVKDLKKVRGLLDKAMREKAALEKQVISVSSSVPLKMEKALSEADRAQQTLGNIVEQERCLANCIVQHLQISQPWMDQLSLLMGQIEETERCLAYLRWISRVEELSDTIQQHMMTSNISEAASGLVALAELDIRLQESSCTHLVSFIRDTVRFWHKILKDKLSSDFEEVLKQMHWPFVSMTQTSLTTPANMMELTTQLEALCTQLHKLQTSDDLISEQRLFPERYGLPPSAPISLPIQIMLQPLIKRFRYHFFGSRQTNVLHKPEWYLTQVLMWITNHSQFLEERVQPLLDKVGAAVDARLEFSRGLLDLVLEKLAQDVPRLLYDDALFCHLVDEVLLFEKELHGTHAYPSTLPGALHILADETIFQKWVSVERKFALEKMDSMLSSEVAWVSQYKDISDVDELKAPDCAETFMTMLLVITDRYKALPTARCKLCFLELQKELVDDFRIRLTQVMKEESRNPLSPRYCAILNAVNYIATVLSDWADNVFFLQLQRMSLELGSELASLSALQTGRLASMEGSVFDEMISLLERLRSDMMGRLVEFVLRETKEAARPYCKERWLSLPSQSEQAVMSLSSSACPMMLCLRDHMLQLQQSLCISLFKTFWQALAEKLDMFIYQEVILANHFNDGGAAQLHFDMTRNLFPLFGHHCKRPENYFKQIKEACIILTLSVGSALLLRDLLREDRGVQGAALPSEPSPVAALNELGIYRLAASDITILLNLRTNWPGK</sequence>
<dbReference type="Proteomes" id="UP000694620">
    <property type="component" value="Chromosome 1"/>
</dbReference>
<reference evidence="5" key="3">
    <citation type="submission" date="2025-09" db="UniProtKB">
        <authorList>
            <consortium name="Ensembl"/>
        </authorList>
    </citation>
    <scope>IDENTIFICATION</scope>
</reference>
<dbReference type="Pfam" id="PF04437">
    <property type="entry name" value="RINT1_TIP1"/>
    <property type="match status" value="1"/>
</dbReference>
<evidence type="ECO:0000313" key="5">
    <source>
        <dbReference type="Ensembl" id="ENSECRP00000002679.1"/>
    </source>
</evidence>
<dbReference type="GO" id="GO:0070939">
    <property type="term" value="C:Dsl1/NZR complex"/>
    <property type="evidence" value="ECO:0007669"/>
    <property type="project" value="InterPro"/>
</dbReference>
<dbReference type="Gene3D" id="1.20.58.670">
    <property type="entry name" value="Dsl1p vesicle tethering complex, Tip20p subunit, domain D"/>
    <property type="match status" value="1"/>
</dbReference>
<dbReference type="FunFam" id="1.20.58.670:FF:000003">
    <property type="entry name" value="RAD50-interacting protein 1"/>
    <property type="match status" value="1"/>
</dbReference>
<dbReference type="RefSeq" id="XP_028664403.1">
    <property type="nucleotide sequence ID" value="XM_028808570.2"/>
</dbReference>
<organism evidence="5 6">
    <name type="scientific">Erpetoichthys calabaricus</name>
    <name type="common">Rope fish</name>
    <name type="synonym">Calamoichthys calabaricus</name>
    <dbReference type="NCBI Taxonomy" id="27687"/>
    <lineage>
        <taxon>Eukaryota</taxon>
        <taxon>Metazoa</taxon>
        <taxon>Chordata</taxon>
        <taxon>Craniata</taxon>
        <taxon>Vertebrata</taxon>
        <taxon>Euteleostomi</taxon>
        <taxon>Actinopterygii</taxon>
        <taxon>Polypteriformes</taxon>
        <taxon>Polypteridae</taxon>
        <taxon>Erpetoichthys</taxon>
    </lineage>
</organism>
<accession>A0A8C4RHG5</accession>
<dbReference type="GO" id="GO:0060628">
    <property type="term" value="P:regulation of ER to Golgi vesicle-mediated transport"/>
    <property type="evidence" value="ECO:0007669"/>
    <property type="project" value="TreeGrafter"/>
</dbReference>
<evidence type="ECO:0000256" key="3">
    <source>
        <dbReference type="ARBA" id="ARBA00079551"/>
    </source>
</evidence>
<dbReference type="GeneTree" id="ENSGT00390000017006"/>
<reference evidence="5" key="1">
    <citation type="submission" date="2021-06" db="EMBL/GenBank/DDBJ databases">
        <authorList>
            <consortium name="Wellcome Sanger Institute Data Sharing"/>
        </authorList>
    </citation>
    <scope>NUCLEOTIDE SEQUENCE [LARGE SCALE GENOMIC DNA]</scope>
</reference>
<dbReference type="PANTHER" id="PTHR13520:SF0">
    <property type="entry name" value="RAD50-INTERACTING PROTEIN 1"/>
    <property type="match status" value="1"/>
</dbReference>
<dbReference type="InterPro" id="IPR042044">
    <property type="entry name" value="EXOC6PINT-1/Sec15/Tip20_C_dom2"/>
</dbReference>
<feature type="coiled-coil region" evidence="4">
    <location>
        <begin position="41"/>
        <end position="93"/>
    </location>
</feature>
<name>A0A8C4RHG5_ERPCA</name>
<evidence type="ECO:0000256" key="2">
    <source>
        <dbReference type="ARBA" id="ARBA00073943"/>
    </source>
</evidence>
<evidence type="ECO:0000256" key="4">
    <source>
        <dbReference type="SAM" id="Coils"/>
    </source>
</evidence>
<dbReference type="PANTHER" id="PTHR13520">
    <property type="entry name" value="RAD50-INTERACTING PROTEIN 1 RINT-1"/>
    <property type="match status" value="1"/>
</dbReference>
<dbReference type="InterPro" id="IPR007528">
    <property type="entry name" value="RINT1_Tip20"/>
</dbReference>
<keyword evidence="6" id="KW-1185">Reference proteome</keyword>
<evidence type="ECO:0000313" key="6">
    <source>
        <dbReference type="Proteomes" id="UP000694620"/>
    </source>
</evidence>
<dbReference type="Ensembl" id="ENSECRT00000002721.1">
    <property type="protein sequence ID" value="ENSECRP00000002679.1"/>
    <property type="gene ID" value="ENSECRG00000001829.1"/>
</dbReference>
<proteinExistence type="inferred from homology"/>
<dbReference type="AlphaFoldDB" id="A0A8C4RHG5"/>
<dbReference type="GO" id="GO:0006890">
    <property type="term" value="P:retrograde vesicle-mediated transport, Golgi to endoplasmic reticulum"/>
    <property type="evidence" value="ECO:0007669"/>
    <property type="project" value="InterPro"/>
</dbReference>
<dbReference type="CTD" id="60561"/>